<evidence type="ECO:0000313" key="2">
    <source>
        <dbReference type="Proteomes" id="UP001159363"/>
    </source>
</evidence>
<dbReference type="EMBL" id="JARBHB010000008">
    <property type="protein sequence ID" value="KAJ8876523.1"/>
    <property type="molecule type" value="Genomic_DNA"/>
</dbReference>
<organism evidence="1 2">
    <name type="scientific">Dryococelus australis</name>
    <dbReference type="NCBI Taxonomy" id="614101"/>
    <lineage>
        <taxon>Eukaryota</taxon>
        <taxon>Metazoa</taxon>
        <taxon>Ecdysozoa</taxon>
        <taxon>Arthropoda</taxon>
        <taxon>Hexapoda</taxon>
        <taxon>Insecta</taxon>
        <taxon>Pterygota</taxon>
        <taxon>Neoptera</taxon>
        <taxon>Polyneoptera</taxon>
        <taxon>Phasmatodea</taxon>
        <taxon>Verophasmatodea</taxon>
        <taxon>Anareolatae</taxon>
        <taxon>Phasmatidae</taxon>
        <taxon>Eurycanthinae</taxon>
        <taxon>Dryococelus</taxon>
    </lineage>
</organism>
<evidence type="ECO:0000313" key="1">
    <source>
        <dbReference type="EMBL" id="KAJ8876523.1"/>
    </source>
</evidence>
<proteinExistence type="predicted"/>
<reference evidence="1 2" key="1">
    <citation type="submission" date="2023-02" db="EMBL/GenBank/DDBJ databases">
        <title>LHISI_Scaffold_Assembly.</title>
        <authorList>
            <person name="Stuart O.P."/>
            <person name="Cleave R."/>
            <person name="Magrath M.J.L."/>
            <person name="Mikheyev A.S."/>
        </authorList>
    </citation>
    <scope>NUCLEOTIDE SEQUENCE [LARGE SCALE GENOMIC DNA]</scope>
    <source>
        <strain evidence="1">Daus_M_001</strain>
        <tissue evidence="1">Leg muscle</tissue>
    </source>
</reference>
<name>A0ABQ9GWW9_9NEOP</name>
<gene>
    <name evidence="1" type="ORF">PR048_020968</name>
</gene>
<protein>
    <submittedName>
        <fullName evidence="1">Uncharacterized protein</fullName>
    </submittedName>
</protein>
<comment type="caution">
    <text evidence="1">The sequence shown here is derived from an EMBL/GenBank/DDBJ whole genome shotgun (WGS) entry which is preliminary data.</text>
</comment>
<dbReference type="Proteomes" id="UP001159363">
    <property type="component" value="Chromosome 7"/>
</dbReference>
<keyword evidence="2" id="KW-1185">Reference proteome</keyword>
<accession>A0ABQ9GWW9</accession>
<sequence>MMIAFLAKITEDVVGGYKWIDLIDAQLESLHDRLISAKILADHIRYCNGHDAIHADMPSEEKCKTHVLRFQNSHHMGKVTKACAHSYGVYVNVDNDLIHATRTTCLPTDSVCHYTKEGAANKLVGEIIRIGTLVMEIYSQSEPMH</sequence>